<accession>A0AAV4Y2S0</accession>
<evidence type="ECO:0000313" key="1">
    <source>
        <dbReference type="EMBL" id="GIZ00824.1"/>
    </source>
</evidence>
<keyword evidence="2" id="KW-1185">Reference proteome</keyword>
<proteinExistence type="predicted"/>
<name>A0AAV4Y2S0_CAEEX</name>
<gene>
    <name evidence="1" type="ORF">CEXT_350231</name>
</gene>
<comment type="caution">
    <text evidence="1">The sequence shown here is derived from an EMBL/GenBank/DDBJ whole genome shotgun (WGS) entry which is preliminary data.</text>
</comment>
<dbReference type="EMBL" id="BPLR01018589">
    <property type="protein sequence ID" value="GIZ00824.1"/>
    <property type="molecule type" value="Genomic_DNA"/>
</dbReference>
<reference evidence="1 2" key="1">
    <citation type="submission" date="2021-06" db="EMBL/GenBank/DDBJ databases">
        <title>Caerostris extrusa draft genome.</title>
        <authorList>
            <person name="Kono N."/>
            <person name="Arakawa K."/>
        </authorList>
    </citation>
    <scope>NUCLEOTIDE SEQUENCE [LARGE SCALE GENOMIC DNA]</scope>
</reference>
<evidence type="ECO:0000313" key="2">
    <source>
        <dbReference type="Proteomes" id="UP001054945"/>
    </source>
</evidence>
<evidence type="ECO:0008006" key="3">
    <source>
        <dbReference type="Google" id="ProtNLM"/>
    </source>
</evidence>
<dbReference type="Proteomes" id="UP001054945">
    <property type="component" value="Unassembled WGS sequence"/>
</dbReference>
<organism evidence="1 2">
    <name type="scientific">Caerostris extrusa</name>
    <name type="common">Bark spider</name>
    <name type="synonym">Caerostris bankana</name>
    <dbReference type="NCBI Taxonomy" id="172846"/>
    <lineage>
        <taxon>Eukaryota</taxon>
        <taxon>Metazoa</taxon>
        <taxon>Ecdysozoa</taxon>
        <taxon>Arthropoda</taxon>
        <taxon>Chelicerata</taxon>
        <taxon>Arachnida</taxon>
        <taxon>Araneae</taxon>
        <taxon>Araneomorphae</taxon>
        <taxon>Entelegynae</taxon>
        <taxon>Araneoidea</taxon>
        <taxon>Araneidae</taxon>
        <taxon>Caerostris</taxon>
    </lineage>
</organism>
<dbReference type="AlphaFoldDB" id="A0AAV4Y2S0"/>
<protein>
    <recommendedName>
        <fullName evidence="3">Protein Wnt</fullName>
    </recommendedName>
</protein>
<sequence>MRNRTSISGLIPEDDFLRPMGQPCICSTVGALSGVGLAQTKDRKTEHSLQDSVKGYSEGITCRCMLGNICNAKVVWKIYVFRRRFF</sequence>